<reference evidence="2 3" key="1">
    <citation type="journal article" date="2022" name="G3 (Bethesda)">
        <title>Whole-genome sequence and methylome profiling of the almond [Prunus dulcis (Mill.) D.A. Webb] cultivar 'Nonpareil'.</title>
        <authorList>
            <person name="D'Amico-Willman K.M."/>
            <person name="Ouma W.Z."/>
            <person name="Meulia T."/>
            <person name="Sideli G.M."/>
            <person name="Gradziel T.M."/>
            <person name="Fresnedo-Ramirez J."/>
        </authorList>
    </citation>
    <scope>NUCLEOTIDE SEQUENCE [LARGE SCALE GENOMIC DNA]</scope>
    <source>
        <strain evidence="2">Clone GOH B32 T37-40</strain>
    </source>
</reference>
<feature type="compositionally biased region" description="Low complexity" evidence="1">
    <location>
        <begin position="36"/>
        <end position="45"/>
    </location>
</feature>
<dbReference type="EMBL" id="JAJFAZ020000006">
    <property type="protein sequence ID" value="KAI5325903.1"/>
    <property type="molecule type" value="Genomic_DNA"/>
</dbReference>
<sequence>MTSTTTTRVVARCMPKSAVPHSYSESSQSPASVLISNSNSPSSESPPAILALISPLLSSPAAGASIVGQA</sequence>
<proteinExistence type="predicted"/>
<keyword evidence="3" id="KW-1185">Reference proteome</keyword>
<feature type="compositionally biased region" description="Polar residues" evidence="1">
    <location>
        <begin position="23"/>
        <end position="35"/>
    </location>
</feature>
<evidence type="ECO:0000313" key="3">
    <source>
        <dbReference type="Proteomes" id="UP001054821"/>
    </source>
</evidence>
<evidence type="ECO:0000256" key="1">
    <source>
        <dbReference type="SAM" id="MobiDB-lite"/>
    </source>
</evidence>
<name>A0AAD4VK65_PRUDU</name>
<protein>
    <submittedName>
        <fullName evidence="2">Uncharacterized protein</fullName>
    </submittedName>
</protein>
<organism evidence="2 3">
    <name type="scientific">Prunus dulcis</name>
    <name type="common">Almond</name>
    <name type="synonym">Amygdalus dulcis</name>
    <dbReference type="NCBI Taxonomy" id="3755"/>
    <lineage>
        <taxon>Eukaryota</taxon>
        <taxon>Viridiplantae</taxon>
        <taxon>Streptophyta</taxon>
        <taxon>Embryophyta</taxon>
        <taxon>Tracheophyta</taxon>
        <taxon>Spermatophyta</taxon>
        <taxon>Magnoliopsida</taxon>
        <taxon>eudicotyledons</taxon>
        <taxon>Gunneridae</taxon>
        <taxon>Pentapetalae</taxon>
        <taxon>rosids</taxon>
        <taxon>fabids</taxon>
        <taxon>Rosales</taxon>
        <taxon>Rosaceae</taxon>
        <taxon>Amygdaloideae</taxon>
        <taxon>Amygdaleae</taxon>
        <taxon>Prunus</taxon>
    </lineage>
</organism>
<gene>
    <name evidence="2" type="ORF">L3X38_034977</name>
</gene>
<dbReference type="Proteomes" id="UP001054821">
    <property type="component" value="Chromosome 6"/>
</dbReference>
<evidence type="ECO:0000313" key="2">
    <source>
        <dbReference type="EMBL" id="KAI5325903.1"/>
    </source>
</evidence>
<dbReference type="AlphaFoldDB" id="A0AAD4VK65"/>
<feature type="region of interest" description="Disordered" evidence="1">
    <location>
        <begin position="1"/>
        <end position="45"/>
    </location>
</feature>
<comment type="caution">
    <text evidence="2">The sequence shown here is derived from an EMBL/GenBank/DDBJ whole genome shotgun (WGS) entry which is preliminary data.</text>
</comment>
<accession>A0AAD4VK65</accession>